<reference evidence="2 3" key="1">
    <citation type="submission" date="2019-04" db="EMBL/GenBank/DDBJ databases">
        <title>Comparative genomics and transcriptomics to analyze fruiting body development in filamentous ascomycetes.</title>
        <authorList>
            <consortium name="DOE Joint Genome Institute"/>
            <person name="Lutkenhaus R."/>
            <person name="Traeger S."/>
            <person name="Breuer J."/>
            <person name="Kuo A."/>
            <person name="Lipzen A."/>
            <person name="Pangilinan J."/>
            <person name="Dilworth D."/>
            <person name="Sandor L."/>
            <person name="Poggeler S."/>
            <person name="Barry K."/>
            <person name="Grigoriev I.V."/>
            <person name="Nowrousian M."/>
        </authorList>
    </citation>
    <scope>NUCLEOTIDE SEQUENCE [LARGE SCALE GENOMIC DNA]</scope>
    <source>
        <strain evidence="2 3">CBS 389.68</strain>
    </source>
</reference>
<name>A0A4S2MIJ5_9PEZI</name>
<dbReference type="EMBL" id="ML220174">
    <property type="protein sequence ID" value="TGZ76545.1"/>
    <property type="molecule type" value="Genomic_DNA"/>
</dbReference>
<dbReference type="Proteomes" id="UP000298138">
    <property type="component" value="Unassembled WGS sequence"/>
</dbReference>
<keyword evidence="3" id="KW-1185">Reference proteome</keyword>
<feature type="compositionally biased region" description="Basic residues" evidence="1">
    <location>
        <begin position="9"/>
        <end position="20"/>
    </location>
</feature>
<dbReference type="AlphaFoldDB" id="A0A4S2MIJ5"/>
<evidence type="ECO:0000256" key="1">
    <source>
        <dbReference type="SAM" id="MobiDB-lite"/>
    </source>
</evidence>
<feature type="region of interest" description="Disordered" evidence="1">
    <location>
        <begin position="1"/>
        <end position="62"/>
    </location>
</feature>
<sequence length="246" mass="27987">MTFCGLSRLFRRRRSKSKKNKNGEKPCAPPSYSAESPPPSYNEKQAEPESVQPAQPEAHKEESDHVFFMLDGNSVKRLTPREYEAILIAARARHSGGGVDIDPNNRLLFFRYGDKELSNKVKTTFSCSNGARGATSSDYVKSLMNVSSVKGKKELHPLVTETEVQGAKRKELMRKIQEEEEFFVSVPWTEYMGDVAEIRRFEEEGCEPKKKFPSWNTVWAVVPEKDIDDPRYTKNTAPSVMDVPIY</sequence>
<accession>A0A4S2MIJ5</accession>
<proteinExistence type="predicted"/>
<dbReference type="InParanoid" id="A0A4S2MIJ5"/>
<gene>
    <name evidence="2" type="ORF">EX30DRAFT_399198</name>
</gene>
<evidence type="ECO:0000313" key="3">
    <source>
        <dbReference type="Proteomes" id="UP000298138"/>
    </source>
</evidence>
<evidence type="ECO:0000313" key="2">
    <source>
        <dbReference type="EMBL" id="TGZ76545.1"/>
    </source>
</evidence>
<protein>
    <submittedName>
        <fullName evidence="2">Uncharacterized protein</fullName>
    </submittedName>
</protein>
<organism evidence="2 3">
    <name type="scientific">Ascodesmis nigricans</name>
    <dbReference type="NCBI Taxonomy" id="341454"/>
    <lineage>
        <taxon>Eukaryota</taxon>
        <taxon>Fungi</taxon>
        <taxon>Dikarya</taxon>
        <taxon>Ascomycota</taxon>
        <taxon>Pezizomycotina</taxon>
        <taxon>Pezizomycetes</taxon>
        <taxon>Pezizales</taxon>
        <taxon>Ascodesmidaceae</taxon>
        <taxon>Ascodesmis</taxon>
    </lineage>
</organism>